<evidence type="ECO:0000313" key="1">
    <source>
        <dbReference type="EMBL" id="CDW46825.1"/>
    </source>
</evidence>
<sequence length="48" mass="5840">RSHFCKSEQWSWGRWIVDRRDAHLIRSVTSPIPRSRSTRQEFPGWVDE</sequence>
<organism evidence="1">
    <name type="scientific">Lepeophtheirus salmonis</name>
    <name type="common">Salmon louse</name>
    <name type="synonym">Caligus salmonis</name>
    <dbReference type="NCBI Taxonomy" id="72036"/>
    <lineage>
        <taxon>Eukaryota</taxon>
        <taxon>Metazoa</taxon>
        <taxon>Ecdysozoa</taxon>
        <taxon>Arthropoda</taxon>
        <taxon>Crustacea</taxon>
        <taxon>Multicrustacea</taxon>
        <taxon>Hexanauplia</taxon>
        <taxon>Copepoda</taxon>
        <taxon>Siphonostomatoida</taxon>
        <taxon>Caligidae</taxon>
        <taxon>Lepeophtheirus</taxon>
    </lineage>
</organism>
<proteinExistence type="predicted"/>
<dbReference type="EMBL" id="HACA01029464">
    <property type="protein sequence ID" value="CDW46825.1"/>
    <property type="molecule type" value="Transcribed_RNA"/>
</dbReference>
<protein>
    <submittedName>
        <fullName evidence="1">Uncharacterized protein</fullName>
    </submittedName>
</protein>
<dbReference type="AlphaFoldDB" id="A0A0K2V925"/>
<feature type="non-terminal residue" evidence="1">
    <location>
        <position position="1"/>
    </location>
</feature>
<accession>A0A0K2V925</accession>
<reference evidence="1" key="1">
    <citation type="submission" date="2014-05" db="EMBL/GenBank/DDBJ databases">
        <authorList>
            <person name="Chronopoulou M."/>
        </authorList>
    </citation>
    <scope>NUCLEOTIDE SEQUENCE</scope>
    <source>
        <tissue evidence="1">Whole organism</tissue>
    </source>
</reference>
<name>A0A0K2V925_LEPSM</name>